<evidence type="ECO:0000313" key="2">
    <source>
        <dbReference type="EMBL" id="GAO07088.1"/>
    </source>
</evidence>
<dbReference type="RefSeq" id="WP_052718839.1">
    <property type="nucleotide sequence ID" value="NZ_BBNO01000002.1"/>
</dbReference>
<dbReference type="AlphaFoldDB" id="A0A0P4R3L4"/>
<name>A0A0P4R3L4_9ACTN</name>
<organism evidence="2 3">
    <name type="scientific">Streptomyces lydicamycinicus</name>
    <dbReference type="NCBI Taxonomy" id="1546107"/>
    <lineage>
        <taxon>Bacteria</taxon>
        <taxon>Bacillati</taxon>
        <taxon>Actinomycetota</taxon>
        <taxon>Actinomycetes</taxon>
        <taxon>Kitasatosporales</taxon>
        <taxon>Streptomycetaceae</taxon>
        <taxon>Streptomyces</taxon>
    </lineage>
</organism>
<dbReference type="Proteomes" id="UP000048965">
    <property type="component" value="Unassembled WGS sequence"/>
</dbReference>
<feature type="compositionally biased region" description="Low complexity" evidence="1">
    <location>
        <begin position="33"/>
        <end position="56"/>
    </location>
</feature>
<proteinExistence type="predicted"/>
<evidence type="ECO:0000256" key="1">
    <source>
        <dbReference type="SAM" id="MobiDB-lite"/>
    </source>
</evidence>
<dbReference type="OrthoDB" id="8478129at2"/>
<dbReference type="EMBL" id="BBNO01000002">
    <property type="protein sequence ID" value="GAO07088.1"/>
    <property type="molecule type" value="Genomic_DNA"/>
</dbReference>
<accession>A0A0P4R3L4</accession>
<sequence>MALVTVDVEPDVPGIAYEALPAEMREALVTANRAPTSGAASSAPSVPARPATPRPAFGNANADAQGHCEDHYTRPNFVRIIEDSPWPE</sequence>
<evidence type="ECO:0000313" key="3">
    <source>
        <dbReference type="Proteomes" id="UP000048965"/>
    </source>
</evidence>
<reference evidence="3" key="1">
    <citation type="submission" date="2014-09" db="EMBL/GenBank/DDBJ databases">
        <title>Whole genome shotgun sequence of Streptomyces sp. NBRC 110027.</title>
        <authorList>
            <person name="Komaki H."/>
            <person name="Ichikawa N."/>
            <person name="Katano-Makiyama Y."/>
            <person name="Hosoyama A."/>
            <person name="Hashimoto M."/>
            <person name="Uohara A."/>
            <person name="Kitahashi Y."/>
            <person name="Ohji S."/>
            <person name="Kimura A."/>
            <person name="Yamazoe A."/>
            <person name="Igarashi Y."/>
            <person name="Fujita N."/>
        </authorList>
    </citation>
    <scope>NUCLEOTIDE SEQUENCE [LARGE SCALE GENOMIC DNA]</scope>
    <source>
        <strain evidence="3">NBRC 110027</strain>
    </source>
</reference>
<protein>
    <submittedName>
        <fullName evidence="2">Uncharacterized protein</fullName>
    </submittedName>
</protein>
<reference evidence="2 3" key="2">
    <citation type="journal article" date="2015" name="Stand. Genomic Sci.">
        <title>Draft genome sequence of marine-derived Streptomyces sp. TP-A0598, a producer of anti-MRSA antibiotic lydicamycins.</title>
        <authorList>
            <person name="Komaki H."/>
            <person name="Ichikawa N."/>
            <person name="Hosoyama A."/>
            <person name="Fujita N."/>
            <person name="Igarashi Y."/>
        </authorList>
    </citation>
    <scope>NUCLEOTIDE SEQUENCE [LARGE SCALE GENOMIC DNA]</scope>
    <source>
        <strain evidence="2 3">NBRC 110027</strain>
    </source>
</reference>
<keyword evidence="3" id="KW-1185">Reference proteome</keyword>
<comment type="caution">
    <text evidence="2">The sequence shown here is derived from an EMBL/GenBank/DDBJ whole genome shotgun (WGS) entry which is preliminary data.</text>
</comment>
<gene>
    <name evidence="2" type="ORF">TPA0598_02_03260</name>
</gene>
<feature type="region of interest" description="Disordered" evidence="1">
    <location>
        <begin position="33"/>
        <end position="69"/>
    </location>
</feature>